<evidence type="ECO:0000313" key="19">
    <source>
        <dbReference type="Proteomes" id="UP001141552"/>
    </source>
</evidence>
<comment type="caution">
    <text evidence="18">The sequence shown here is derived from an EMBL/GenBank/DDBJ whole genome shotgun (WGS) entry which is preliminary data.</text>
</comment>
<dbReference type="Gene3D" id="1.25.40.10">
    <property type="entry name" value="Tetratricopeptide repeat domain"/>
    <property type="match status" value="1"/>
</dbReference>
<sequence length="2725" mass="304778">MAKNLSSLVHELRERIAATPSTPPTTVGAVDNDALETRFRAVLPNLLHAYVVPSSSASEREVVAVLKLISHTARNFPGVFYHGKASAVLPVIGRILPFFAEPAFCSRHGVIFDTVGSLLSLLRTGARDAYCQFFVDAMVAVKDLLYVASMAAENPASVADSGRVILKCFRESFSGIFDDPSCLGDLPESSKPADGVGILINVAGRKRWQPFATWMIKLLSRCLTEGTLYVEGLLGVSNVASVCSLLCYGDADLHMACFDFARIVQSVIDYDIMPHENMIRSIVVILCEDTEGLPLFRSVAYDSSMGACLDAMHSSCSDDIVKITAADLINIFARSLCRTKSQELKVALCRAYTRVTRNCPPQIWKPESLIQMLCLPDPCSSLINCLQVALSVLGPDRIGGRLTKNGTACILTVCDKTVDNSRVRRKRPVQDVDSIKMKRCKVDDDLMASDDNMLAECKLTPVVSLEREEEYADYMRLALLSFLELLKPPLRLDSLRPDVALAALSMLCIAFCRYPATKLSICIFQQMHDWIPWICEQVKEGSPITFDISIYLEGVHNILLLQSTLPVEDQSFKVMADDQDLIHTVLKLPWTHPHMVIGAHPLRETKCTSVQVLSMLVHSMRTESALEVLDLGLCDEAEEVRIETIISMPIIVLWSGVGTLSLIFERLEFLGKEDHDKVKVTIPFALGFLSCLYGSCSAVDGSHKAECKLFLDICNEKHSQTLDYLLQRFWCSKCDKGIEKKLNEYSKIVDFSALQSADIGLSCDFFHVLSPLFKFLCDDSCEEVQISCVRVIRRILGHITSDILIKTRSQWIRCLESLLLNRKKAVREAFCTQICSFLEDPAFSCLFSDEDSSNESKEQTFLGIIKHALTISEDPQVFETLLESTSQIMNTVDIYSQLFLSSFLLLVDQLDNPHVSVRMTASKLIHRSCFFHLKGGVELLLSKVVHFRNELFGYLTMNLRGRPKMVTEFAEAVAGIETEKLVGKTVPVVLPKLVVARLGDDQALQTLFELAKSLNTDMVPLIVNWLPKVLAFALHQADRQKLLSTLQFYHDQTGSDNQEIFAAALPALLDELVCFLDGGNPVEISQRLSRVPEMIKEIARVLTGAEDLPGFLRSHFVGLLNSIDRKMLHAEDSSLQKQALERIKMLIEMMGSQLSTYVPKLMVLLMHAIGKESLQTEGLSVLHFFIEQLAKKSPSSTKHVISQVFAALIPFLERYKEKSSTHLNKVAQILEGLVLKNRIILKQHIQEFPLLPSIPALTEVNKAIQDARGSMTLKDQLRSVVDGLNHENLNVRYMVACELSKLLNLRREDITAVVNGEVAADIDVLSSLIMSLLRGCAEESRTVVGQRLKMVCADCLGALGAVDPAKVVGFSCQRFKIECSDDDLIFELIHKHLARAFRAAPDTIVQDSAALAIQELLKIAGCEASLDDNVSSSSSQTLKDKAADNNSMMNSRGQRLWDRFSNYVKEIIAPCLTSRFQLPNVADSSSSGPIYRPSMSFRRWIFFWIKKLTAHATGSRATIFNACRGIVRHDMQIAIYLLPYLVLNAVCHGTGEARCGIAEEILSVLDAAASDSSGAVVNVVHSGQSEVCIQAVFTLLDNLGQWVDDCEQELALSQSLQASASKKQVSKLKDQSAISLTDQDQLKQCKYVSELLTAIPKLTLAKASFRCQAYARSLMYFESHVRAKSGSFNPAAERSGIFEDEDVSYLMEIYSCLDEPDGLSGLACLRKSLSLQDQLLISKRAGNWAEVLTACEQALLMEPTSVQRHSDVLNCLLNMCHLQAMVTHVDGLISRVPQYKKTWCMQGVQAAWRLGRWDLMDEYLSGADEEGLLCSVSESNASFDMDVAKILQALMKKDRYSVVERIALSKQALIAPLAAAGMDSYMRAYPYIVKLHLLRELEDFHTLLVDDSFLNKKFNLADPRFTKLIDNWENRLRFTQSSLWAREPLLAFRRLVFGASGLGAQVGICWRQYAKLCRLAGHYETANRAILEAQASGAPNVHMEKAKLLWSTRRSDSAISELQQSLLHMPEKVVGSAARSSITSLSLVPLNPQPSVSDTQALGENLDVAKTLLLYTRWIHYTGQKQKEDVITLYTKVRELKPKWEKGFFYLAKYCDEVLVDARKRQEDSSELGSRPMPLASAAIPPNTEKRWWCYLPDVLLFYAKGLHRGHKNLFQALPRLLTLWFEFGSIYQRCGSSSNEELKKVHGKVIGIMRGCLKDLPTYQWLTVLPQLVSRICHQNEETVKLVKHIITSVLRQYPQQALWIMAAVSKSTVPSRREAAAAIIQEAKKGFSHGNSRSNLFVQFASLIDHLIKLCFHPGQPKSRTINISTEFSALKRMMPVGIIMPIQQSLTVTLPEYDIDDSLSSSIFAASYLPTISGIADEAEILSSLQRPKKIILLGSDGIERPFLCKPKDDLRKDARMMEFTATINRLLSKYPESRRRKLYIRTFAVIPLTEDCGMVEWVPHTRGLRHILQDIYITCGKFDRQKTNPQIKRTYDQCQGKMPEDEMLKNKILPMFPPVFHKWFLSTFSEPAAWFRARLAYAHTTAVWSMVGHIVGLGDRHGENILFDSTTGDCVHVDFSCLFDKGLQLEKPELVPFRLTQNMIDGLGITGYEGIFLRVCEITLSVLRTHRETLMSVLETFIHDPLVEWTKSHKSSGVEVQNPHAQRAISNIEARLQGVVVGVGAAPSLPLAVEGFRKSFELNVDLVMPLAEQCYRKLYDNGDGL</sequence>
<dbReference type="InterPro" id="IPR057564">
    <property type="entry name" value="HEAT_ATR"/>
</dbReference>
<dbReference type="Gene3D" id="3.30.1010.10">
    <property type="entry name" value="Phosphatidylinositol 3-kinase Catalytic Subunit, Chain A, domain 4"/>
    <property type="match status" value="1"/>
</dbReference>
<dbReference type="GO" id="GO:0005634">
    <property type="term" value="C:nucleus"/>
    <property type="evidence" value="ECO:0007669"/>
    <property type="project" value="UniProtKB-SubCell"/>
</dbReference>
<comment type="subcellular location">
    <subcellularLocation>
        <location evidence="1">Nucleus</location>
    </subcellularLocation>
</comment>
<evidence type="ECO:0000256" key="15">
    <source>
        <dbReference type="ARBA" id="ARBA00048679"/>
    </source>
</evidence>
<dbReference type="Gene3D" id="1.10.1070.11">
    <property type="entry name" value="Phosphatidylinositol 3-/4-kinase, catalytic domain"/>
    <property type="match status" value="1"/>
</dbReference>
<evidence type="ECO:0000256" key="13">
    <source>
        <dbReference type="ARBA" id="ARBA00024420"/>
    </source>
</evidence>
<evidence type="ECO:0000259" key="16">
    <source>
        <dbReference type="PROSITE" id="PS50290"/>
    </source>
</evidence>
<dbReference type="SUPFAM" id="SSF56112">
    <property type="entry name" value="Protein kinase-like (PK-like)"/>
    <property type="match status" value="1"/>
</dbReference>
<dbReference type="GO" id="GO:0000077">
    <property type="term" value="P:DNA damage checkpoint signaling"/>
    <property type="evidence" value="ECO:0007669"/>
    <property type="project" value="TreeGrafter"/>
</dbReference>
<dbReference type="InterPro" id="IPR000403">
    <property type="entry name" value="PI3/4_kinase_cat_dom"/>
</dbReference>
<proteinExistence type="inferred from homology"/>
<evidence type="ECO:0000256" key="10">
    <source>
        <dbReference type="ARBA" id="ARBA00023204"/>
    </source>
</evidence>
<evidence type="ECO:0000259" key="17">
    <source>
        <dbReference type="PROSITE" id="PS51189"/>
    </source>
</evidence>
<evidence type="ECO:0000256" key="1">
    <source>
        <dbReference type="ARBA" id="ARBA00004123"/>
    </source>
</evidence>
<gene>
    <name evidence="18" type="ORF">Tsubulata_019454</name>
</gene>
<evidence type="ECO:0000256" key="4">
    <source>
        <dbReference type="ARBA" id="ARBA00022527"/>
    </source>
</evidence>
<dbReference type="FunFam" id="3.30.1010.10:FF:000036">
    <property type="entry name" value="Serine/threonine-protein kinase ATR"/>
    <property type="match status" value="1"/>
</dbReference>
<accession>A0A9Q0GNS3</accession>
<dbReference type="InterPro" id="IPR016024">
    <property type="entry name" value="ARM-type_fold"/>
</dbReference>
<dbReference type="InterPro" id="IPR003151">
    <property type="entry name" value="PIK-rel_kinase_FAT"/>
</dbReference>
<comment type="catalytic activity">
    <reaction evidence="14">
        <text>L-threonyl-[protein] + ATP = O-phospho-L-threonyl-[protein] + ADP + H(+)</text>
        <dbReference type="Rhea" id="RHEA:46608"/>
        <dbReference type="Rhea" id="RHEA-COMP:11060"/>
        <dbReference type="Rhea" id="RHEA-COMP:11605"/>
        <dbReference type="ChEBI" id="CHEBI:15378"/>
        <dbReference type="ChEBI" id="CHEBI:30013"/>
        <dbReference type="ChEBI" id="CHEBI:30616"/>
        <dbReference type="ChEBI" id="CHEBI:61977"/>
        <dbReference type="ChEBI" id="CHEBI:456216"/>
        <dbReference type="EC" id="2.7.11.1"/>
    </reaction>
</comment>
<keyword evidence="9" id="KW-0067">ATP-binding</keyword>
<evidence type="ECO:0000256" key="7">
    <source>
        <dbReference type="ARBA" id="ARBA00022763"/>
    </source>
</evidence>
<dbReference type="Gene3D" id="1.25.10.10">
    <property type="entry name" value="Leucine-rich Repeat Variant"/>
    <property type="match status" value="1"/>
</dbReference>
<dbReference type="GO" id="GO:0006281">
    <property type="term" value="P:DNA repair"/>
    <property type="evidence" value="ECO:0007669"/>
    <property type="project" value="UniProtKB-KW"/>
</dbReference>
<organism evidence="18 19">
    <name type="scientific">Turnera subulata</name>
    <dbReference type="NCBI Taxonomy" id="218843"/>
    <lineage>
        <taxon>Eukaryota</taxon>
        <taxon>Viridiplantae</taxon>
        <taxon>Streptophyta</taxon>
        <taxon>Embryophyta</taxon>
        <taxon>Tracheophyta</taxon>
        <taxon>Spermatophyta</taxon>
        <taxon>Magnoliopsida</taxon>
        <taxon>eudicotyledons</taxon>
        <taxon>Gunneridae</taxon>
        <taxon>Pentapetalae</taxon>
        <taxon>rosids</taxon>
        <taxon>fabids</taxon>
        <taxon>Malpighiales</taxon>
        <taxon>Passifloraceae</taxon>
        <taxon>Turnera</taxon>
    </lineage>
</organism>
<dbReference type="Pfam" id="PF23593">
    <property type="entry name" value="HEAT_ATR"/>
    <property type="match status" value="1"/>
</dbReference>
<dbReference type="PROSITE" id="PS00916">
    <property type="entry name" value="PI3_4_KINASE_2"/>
    <property type="match status" value="1"/>
</dbReference>
<comment type="catalytic activity">
    <reaction evidence="15">
        <text>L-seryl-[protein] + ATP = O-phospho-L-seryl-[protein] + ADP + H(+)</text>
        <dbReference type="Rhea" id="RHEA:17989"/>
        <dbReference type="Rhea" id="RHEA-COMP:9863"/>
        <dbReference type="Rhea" id="RHEA-COMP:11604"/>
        <dbReference type="ChEBI" id="CHEBI:15378"/>
        <dbReference type="ChEBI" id="CHEBI:29999"/>
        <dbReference type="ChEBI" id="CHEBI:30616"/>
        <dbReference type="ChEBI" id="CHEBI:83421"/>
        <dbReference type="ChEBI" id="CHEBI:456216"/>
        <dbReference type="EC" id="2.7.11.1"/>
    </reaction>
</comment>
<dbReference type="GO" id="GO:0005694">
    <property type="term" value="C:chromosome"/>
    <property type="evidence" value="ECO:0007669"/>
    <property type="project" value="TreeGrafter"/>
</dbReference>
<dbReference type="InterPro" id="IPR050517">
    <property type="entry name" value="DDR_Repair_Kinase"/>
</dbReference>
<keyword evidence="12" id="KW-0131">Cell cycle</keyword>
<evidence type="ECO:0000256" key="14">
    <source>
        <dbReference type="ARBA" id="ARBA00047899"/>
    </source>
</evidence>
<dbReference type="Proteomes" id="UP001141552">
    <property type="component" value="Unassembled WGS sequence"/>
</dbReference>
<evidence type="ECO:0000256" key="9">
    <source>
        <dbReference type="ARBA" id="ARBA00022840"/>
    </source>
</evidence>
<keyword evidence="8" id="KW-0418">Kinase</keyword>
<evidence type="ECO:0000256" key="5">
    <source>
        <dbReference type="ARBA" id="ARBA00022679"/>
    </source>
</evidence>
<protein>
    <recommendedName>
        <fullName evidence="13">Serine/threonine-protein kinase ATR</fullName>
        <ecNumber evidence="3">2.7.11.1</ecNumber>
    </recommendedName>
</protein>
<dbReference type="GO" id="GO:0005524">
    <property type="term" value="F:ATP binding"/>
    <property type="evidence" value="ECO:0007669"/>
    <property type="project" value="UniProtKB-KW"/>
</dbReference>
<dbReference type="PROSITE" id="PS51189">
    <property type="entry name" value="FAT"/>
    <property type="match status" value="1"/>
</dbReference>
<dbReference type="InterPro" id="IPR036940">
    <property type="entry name" value="PI3/4_kinase_cat_sf"/>
</dbReference>
<dbReference type="GO" id="GO:0000723">
    <property type="term" value="P:telomere maintenance"/>
    <property type="evidence" value="ECO:0007669"/>
    <property type="project" value="TreeGrafter"/>
</dbReference>
<dbReference type="SMART" id="SM00146">
    <property type="entry name" value="PI3Kc"/>
    <property type="match status" value="1"/>
</dbReference>
<name>A0A9Q0GNS3_9ROSI</name>
<comment type="similarity">
    <text evidence="2">Belongs to the PI3/PI4-kinase family. ATM subfamily.</text>
</comment>
<dbReference type="InterPro" id="IPR012993">
    <property type="entry name" value="UME"/>
</dbReference>
<dbReference type="GO" id="GO:0004674">
    <property type="term" value="F:protein serine/threonine kinase activity"/>
    <property type="evidence" value="ECO:0007669"/>
    <property type="project" value="UniProtKB-KW"/>
</dbReference>
<keyword evidence="19" id="KW-1185">Reference proteome</keyword>
<dbReference type="InterPro" id="IPR011990">
    <property type="entry name" value="TPR-like_helical_dom_sf"/>
</dbReference>
<keyword evidence="4" id="KW-0723">Serine/threonine-protein kinase</keyword>
<dbReference type="SUPFAM" id="SSF48371">
    <property type="entry name" value="ARM repeat"/>
    <property type="match status" value="1"/>
</dbReference>
<dbReference type="Pfam" id="PF00454">
    <property type="entry name" value="PI3_PI4_kinase"/>
    <property type="match status" value="1"/>
</dbReference>
<dbReference type="InterPro" id="IPR018936">
    <property type="entry name" value="PI3/4_kinase_CS"/>
</dbReference>
<dbReference type="CDD" id="cd00892">
    <property type="entry name" value="PIKKc_ATR"/>
    <property type="match status" value="1"/>
</dbReference>
<keyword evidence="6" id="KW-0547">Nucleotide-binding</keyword>
<dbReference type="EMBL" id="JAKUCV010000028">
    <property type="protein sequence ID" value="KAJ4851541.1"/>
    <property type="molecule type" value="Genomic_DNA"/>
</dbReference>
<reference evidence="18" key="2">
    <citation type="journal article" date="2023" name="Plants (Basel)">
        <title>Annotation of the Turnera subulata (Passifloraceae) Draft Genome Reveals the S-Locus Evolved after the Divergence of Turneroideae from Passifloroideae in a Stepwise Manner.</title>
        <authorList>
            <person name="Henning P.M."/>
            <person name="Roalson E.H."/>
            <person name="Mir W."/>
            <person name="McCubbin A.G."/>
            <person name="Shore J.S."/>
        </authorList>
    </citation>
    <scope>NUCLEOTIDE SEQUENCE</scope>
    <source>
        <strain evidence="18">F60SS</strain>
    </source>
</reference>
<dbReference type="Pfam" id="PF08064">
    <property type="entry name" value="UME"/>
    <property type="match status" value="1"/>
</dbReference>
<dbReference type="PANTHER" id="PTHR11139:SF69">
    <property type="entry name" value="SERINE_THREONINE-PROTEIN KINASE ATR"/>
    <property type="match status" value="1"/>
</dbReference>
<dbReference type="PANTHER" id="PTHR11139">
    <property type="entry name" value="ATAXIA TELANGIECTASIA MUTATED ATM -RELATED"/>
    <property type="match status" value="1"/>
</dbReference>
<dbReference type="OrthoDB" id="381190at2759"/>
<keyword evidence="11" id="KW-0539">Nucleus</keyword>
<feature type="domain" description="FAT" evidence="17">
    <location>
        <begin position="1659"/>
        <end position="2269"/>
    </location>
</feature>
<dbReference type="SMART" id="SM00802">
    <property type="entry name" value="UME"/>
    <property type="match status" value="1"/>
</dbReference>
<evidence type="ECO:0000256" key="12">
    <source>
        <dbReference type="ARBA" id="ARBA00023306"/>
    </source>
</evidence>
<evidence type="ECO:0000256" key="2">
    <source>
        <dbReference type="ARBA" id="ARBA00010769"/>
    </source>
</evidence>
<dbReference type="FunFam" id="1.10.1070.11:FF:000024">
    <property type="entry name" value="Serine/threonine-protein kinase ATR"/>
    <property type="match status" value="1"/>
</dbReference>
<dbReference type="PROSITE" id="PS50290">
    <property type="entry name" value="PI3_4_KINASE_3"/>
    <property type="match status" value="1"/>
</dbReference>
<dbReference type="Pfam" id="PF02259">
    <property type="entry name" value="FAT"/>
    <property type="match status" value="1"/>
</dbReference>
<feature type="domain" description="PI3K/PI4K catalytic" evidence="16">
    <location>
        <begin position="2378"/>
        <end position="2691"/>
    </location>
</feature>
<keyword evidence="5" id="KW-0808">Transferase</keyword>
<dbReference type="InterPro" id="IPR056802">
    <property type="entry name" value="ATR-like_M-HEAT"/>
</dbReference>
<evidence type="ECO:0000256" key="8">
    <source>
        <dbReference type="ARBA" id="ARBA00022777"/>
    </source>
</evidence>
<dbReference type="Pfam" id="PF25030">
    <property type="entry name" value="M-HEAT_ATR"/>
    <property type="match status" value="1"/>
</dbReference>
<dbReference type="SUPFAM" id="SSF48452">
    <property type="entry name" value="TPR-like"/>
    <property type="match status" value="1"/>
</dbReference>
<keyword evidence="7" id="KW-0227">DNA damage</keyword>
<keyword evidence="10" id="KW-0234">DNA repair</keyword>
<dbReference type="InterPro" id="IPR011989">
    <property type="entry name" value="ARM-like"/>
</dbReference>
<evidence type="ECO:0000256" key="6">
    <source>
        <dbReference type="ARBA" id="ARBA00022741"/>
    </source>
</evidence>
<evidence type="ECO:0000256" key="11">
    <source>
        <dbReference type="ARBA" id="ARBA00023242"/>
    </source>
</evidence>
<evidence type="ECO:0000256" key="3">
    <source>
        <dbReference type="ARBA" id="ARBA00012513"/>
    </source>
</evidence>
<reference evidence="18" key="1">
    <citation type="submission" date="2022-02" db="EMBL/GenBank/DDBJ databases">
        <authorList>
            <person name="Henning P.M."/>
            <person name="McCubbin A.G."/>
            <person name="Shore J.S."/>
        </authorList>
    </citation>
    <scope>NUCLEOTIDE SEQUENCE</scope>
    <source>
        <strain evidence="18">F60SS</strain>
        <tissue evidence="18">Leaves</tissue>
    </source>
</reference>
<evidence type="ECO:0000313" key="18">
    <source>
        <dbReference type="EMBL" id="KAJ4851541.1"/>
    </source>
</evidence>
<dbReference type="InterPro" id="IPR011009">
    <property type="entry name" value="Kinase-like_dom_sf"/>
</dbReference>
<dbReference type="EC" id="2.7.11.1" evidence="3"/>
<dbReference type="InterPro" id="IPR014009">
    <property type="entry name" value="PIK_FAT"/>
</dbReference>